<organism evidence="3 4">
    <name type="scientific">Tritrichomonas musculus</name>
    <dbReference type="NCBI Taxonomy" id="1915356"/>
    <lineage>
        <taxon>Eukaryota</taxon>
        <taxon>Metamonada</taxon>
        <taxon>Parabasalia</taxon>
        <taxon>Tritrichomonadida</taxon>
        <taxon>Tritrichomonadidae</taxon>
        <taxon>Tritrichomonas</taxon>
    </lineage>
</organism>
<gene>
    <name evidence="3" type="ORF">M9Y10_020693</name>
</gene>
<protein>
    <recommendedName>
        <fullName evidence="2">BAR domain-containing protein</fullName>
    </recommendedName>
</protein>
<sequence>MQKQIDEYKLSPKNELILQDRMHQVDELERNIEETRQVFAKYIESGNEMCQNVNKLVKNFENLIGPDKSLSPVINILTKFATLMTDHYKLVQESIIDKIDMFTNSDIRQAEEDGKAANKEYSSYSKLLDSYVSVPTKKRSQNNEFHDLQAKLLAQNWMAIKSNFSFSRSLGLIERKRVLEMTSYVCFF</sequence>
<evidence type="ECO:0000313" key="3">
    <source>
        <dbReference type="EMBL" id="KAK8845774.1"/>
    </source>
</evidence>
<proteinExistence type="predicted"/>
<feature type="coiled-coil region" evidence="1">
    <location>
        <begin position="18"/>
        <end position="45"/>
    </location>
</feature>
<reference evidence="3 4" key="1">
    <citation type="submission" date="2024-04" db="EMBL/GenBank/DDBJ databases">
        <title>Tritrichomonas musculus Genome.</title>
        <authorList>
            <person name="Alves-Ferreira E."/>
            <person name="Grigg M."/>
            <person name="Lorenzi H."/>
            <person name="Galac M."/>
        </authorList>
    </citation>
    <scope>NUCLEOTIDE SEQUENCE [LARGE SCALE GENOMIC DNA]</scope>
    <source>
        <strain evidence="3 4">EAF2021</strain>
    </source>
</reference>
<dbReference type="Proteomes" id="UP001470230">
    <property type="component" value="Unassembled WGS sequence"/>
</dbReference>
<keyword evidence="1" id="KW-0175">Coiled coil</keyword>
<dbReference type="EMBL" id="JAPFFF010000030">
    <property type="protein sequence ID" value="KAK8845774.1"/>
    <property type="molecule type" value="Genomic_DNA"/>
</dbReference>
<evidence type="ECO:0000256" key="1">
    <source>
        <dbReference type="SAM" id="Coils"/>
    </source>
</evidence>
<evidence type="ECO:0000313" key="4">
    <source>
        <dbReference type="Proteomes" id="UP001470230"/>
    </source>
</evidence>
<comment type="caution">
    <text evidence="3">The sequence shown here is derived from an EMBL/GenBank/DDBJ whole genome shotgun (WGS) entry which is preliminary data.</text>
</comment>
<evidence type="ECO:0000259" key="2">
    <source>
        <dbReference type="Pfam" id="PF16746"/>
    </source>
</evidence>
<dbReference type="InterPro" id="IPR027267">
    <property type="entry name" value="AH/BAR_dom_sf"/>
</dbReference>
<keyword evidence="4" id="KW-1185">Reference proteome</keyword>
<dbReference type="Gene3D" id="1.20.1270.60">
    <property type="entry name" value="Arfaptin homology (AH) domain/BAR domain"/>
    <property type="match status" value="1"/>
</dbReference>
<feature type="domain" description="BAR" evidence="2">
    <location>
        <begin position="11"/>
        <end position="184"/>
    </location>
</feature>
<name>A0ABR2HGB9_9EUKA</name>
<dbReference type="Pfam" id="PF16746">
    <property type="entry name" value="BAR_3"/>
    <property type="match status" value="1"/>
</dbReference>
<dbReference type="InterPro" id="IPR004148">
    <property type="entry name" value="BAR_dom"/>
</dbReference>
<dbReference type="SUPFAM" id="SSF103657">
    <property type="entry name" value="BAR/IMD domain-like"/>
    <property type="match status" value="1"/>
</dbReference>
<accession>A0ABR2HGB9</accession>